<gene>
    <name evidence="1" type="ORF">Tci_901617</name>
</gene>
<name>A0A699V7B1_TANCI</name>
<proteinExistence type="predicted"/>
<reference evidence="1" key="1">
    <citation type="journal article" date="2019" name="Sci. Rep.">
        <title>Draft genome of Tanacetum cinerariifolium, the natural source of mosquito coil.</title>
        <authorList>
            <person name="Yamashiro T."/>
            <person name="Shiraishi A."/>
            <person name="Satake H."/>
            <person name="Nakayama K."/>
        </authorList>
    </citation>
    <scope>NUCLEOTIDE SEQUENCE</scope>
</reference>
<evidence type="ECO:0000313" key="1">
    <source>
        <dbReference type="EMBL" id="GFD29648.1"/>
    </source>
</evidence>
<feature type="non-terminal residue" evidence="1">
    <location>
        <position position="39"/>
    </location>
</feature>
<accession>A0A699V7B1</accession>
<sequence>MPDPEHPPSPIVKPYVPELEYPEYLAPSDDEAPLEDQPL</sequence>
<protein>
    <submittedName>
        <fullName evidence="1">Uncharacterized protein</fullName>
    </submittedName>
</protein>
<comment type="caution">
    <text evidence="1">The sequence shown here is derived from an EMBL/GenBank/DDBJ whole genome shotgun (WGS) entry which is preliminary data.</text>
</comment>
<dbReference type="AlphaFoldDB" id="A0A699V7B1"/>
<organism evidence="1">
    <name type="scientific">Tanacetum cinerariifolium</name>
    <name type="common">Dalmatian daisy</name>
    <name type="synonym">Chrysanthemum cinerariifolium</name>
    <dbReference type="NCBI Taxonomy" id="118510"/>
    <lineage>
        <taxon>Eukaryota</taxon>
        <taxon>Viridiplantae</taxon>
        <taxon>Streptophyta</taxon>
        <taxon>Embryophyta</taxon>
        <taxon>Tracheophyta</taxon>
        <taxon>Spermatophyta</taxon>
        <taxon>Magnoliopsida</taxon>
        <taxon>eudicotyledons</taxon>
        <taxon>Gunneridae</taxon>
        <taxon>Pentapetalae</taxon>
        <taxon>asterids</taxon>
        <taxon>campanulids</taxon>
        <taxon>Asterales</taxon>
        <taxon>Asteraceae</taxon>
        <taxon>Asteroideae</taxon>
        <taxon>Anthemideae</taxon>
        <taxon>Anthemidinae</taxon>
        <taxon>Tanacetum</taxon>
    </lineage>
</organism>
<dbReference type="EMBL" id="BKCJ011396792">
    <property type="protein sequence ID" value="GFD29648.1"/>
    <property type="molecule type" value="Genomic_DNA"/>
</dbReference>